<gene>
    <name evidence="4" type="ORF">DME_LOCUS10604</name>
</gene>
<evidence type="ECO:0000256" key="1">
    <source>
        <dbReference type="ARBA" id="ARBA00022664"/>
    </source>
</evidence>
<dbReference type="GO" id="GO:0006397">
    <property type="term" value="P:mRNA processing"/>
    <property type="evidence" value="ECO:0007669"/>
    <property type="project" value="UniProtKB-KW"/>
</dbReference>
<reference evidence="4 6" key="2">
    <citation type="submission" date="2018-11" db="EMBL/GenBank/DDBJ databases">
        <authorList>
            <consortium name="Pathogen Informatics"/>
        </authorList>
    </citation>
    <scope>NUCLEOTIDE SEQUENCE [LARGE SCALE GENOMIC DNA]</scope>
</reference>
<evidence type="ECO:0000259" key="3">
    <source>
        <dbReference type="PROSITE" id="PS51025"/>
    </source>
</evidence>
<dbReference type="Gene3D" id="1.20.1390.10">
    <property type="entry name" value="PWI domain"/>
    <property type="match status" value="1"/>
</dbReference>
<dbReference type="FunFam" id="1.20.1390.10:FF:000004">
    <property type="entry name" value="RNA-binding motif protein 25"/>
    <property type="match status" value="1"/>
</dbReference>
<feature type="compositionally biased region" description="Basic and acidic residues" evidence="2">
    <location>
        <begin position="183"/>
        <end position="202"/>
    </location>
</feature>
<reference evidence="7" key="1">
    <citation type="submission" date="2017-02" db="UniProtKB">
        <authorList>
            <consortium name="WormBaseParasite"/>
        </authorList>
    </citation>
    <scope>IDENTIFICATION</scope>
</reference>
<evidence type="ECO:0000313" key="5">
    <source>
        <dbReference type="Proteomes" id="UP000038040"/>
    </source>
</evidence>
<feature type="domain" description="PWI" evidence="3">
    <location>
        <begin position="366"/>
        <end position="460"/>
    </location>
</feature>
<evidence type="ECO:0000313" key="6">
    <source>
        <dbReference type="Proteomes" id="UP000274756"/>
    </source>
</evidence>
<dbReference type="InterPro" id="IPR002483">
    <property type="entry name" value="PWI_dom"/>
</dbReference>
<sequence>MYRSRHRSSSSQSPSSRSSSCSSSSSISNRSGDHSRKAFHSRTPSSPTIFRDRDSDDSEERRERRALRKQIREKEAAYTERLRKWEARERRQAKLYEKDEQREKQRKRDLQKEARKLKHFLEDYDDERNDQKYYKSSSLFQRRRDFEREREADAKDRQREQQEIEELKKQIIAENQNIENVEEEARRRHNEQEEALLRKLRADSGSPNPHRPLGQKPLHEKTDKEEESEESESDSESDASAEEAKNINSTYERLSNWKAGVGSESRFVNDVSPAEGTTSPIVRSSFASPVIRTNTAAHDTLPQPASSSRLNGVFGFEDNEDEATYRKGRKLKPFEITEEDRIQAMTPEERKKLIKDLIDRIPTSKDQLFAFPINWNYVDKNLVEQRVKPWVSKKITDYIGEEEASLVDFVCEKVASKTDPQKILADIAMVLDDEAEVFVVKMWRLLIYESEAKKLGLARK</sequence>
<dbReference type="AlphaFoldDB" id="A0A0N4UML6"/>
<feature type="compositionally biased region" description="Basic and acidic residues" evidence="2">
    <location>
        <begin position="50"/>
        <end position="63"/>
    </location>
</feature>
<dbReference type="PROSITE" id="PS51025">
    <property type="entry name" value="PWI"/>
    <property type="match status" value="1"/>
</dbReference>
<dbReference type="PANTHER" id="PTHR18806:SF4">
    <property type="entry name" value="RNA-BINDING PROTEIN 25"/>
    <property type="match status" value="1"/>
</dbReference>
<feature type="compositionally biased region" description="Basic and acidic residues" evidence="2">
    <location>
        <begin position="91"/>
        <end position="122"/>
    </location>
</feature>
<dbReference type="Proteomes" id="UP000274756">
    <property type="component" value="Unassembled WGS sequence"/>
</dbReference>
<evidence type="ECO:0000313" key="4">
    <source>
        <dbReference type="EMBL" id="VDN60631.1"/>
    </source>
</evidence>
<dbReference type="GO" id="GO:0000381">
    <property type="term" value="P:regulation of alternative mRNA splicing, via spliceosome"/>
    <property type="evidence" value="ECO:0007669"/>
    <property type="project" value="TreeGrafter"/>
</dbReference>
<organism evidence="5 7">
    <name type="scientific">Dracunculus medinensis</name>
    <name type="common">Guinea worm</name>
    <dbReference type="NCBI Taxonomy" id="318479"/>
    <lineage>
        <taxon>Eukaryota</taxon>
        <taxon>Metazoa</taxon>
        <taxon>Ecdysozoa</taxon>
        <taxon>Nematoda</taxon>
        <taxon>Chromadorea</taxon>
        <taxon>Rhabditida</taxon>
        <taxon>Spirurina</taxon>
        <taxon>Dracunculoidea</taxon>
        <taxon>Dracunculidae</taxon>
        <taxon>Dracunculus</taxon>
    </lineage>
</organism>
<feature type="region of interest" description="Disordered" evidence="2">
    <location>
        <begin position="91"/>
        <end position="162"/>
    </location>
</feature>
<dbReference type="SMART" id="SM00311">
    <property type="entry name" value="PWI"/>
    <property type="match status" value="1"/>
</dbReference>
<dbReference type="InterPro" id="IPR036483">
    <property type="entry name" value="PWI_dom_sf"/>
</dbReference>
<dbReference type="STRING" id="318479.A0A0N4UML6"/>
<dbReference type="WBParaSite" id="DME_0000910001-mRNA-1">
    <property type="protein sequence ID" value="DME_0000910001-mRNA-1"/>
    <property type="gene ID" value="DME_0000910001"/>
</dbReference>
<evidence type="ECO:0000256" key="2">
    <source>
        <dbReference type="SAM" id="MobiDB-lite"/>
    </source>
</evidence>
<dbReference type="Proteomes" id="UP000038040">
    <property type="component" value="Unplaced"/>
</dbReference>
<dbReference type="PANTHER" id="PTHR18806">
    <property type="entry name" value="RBM25 PROTEIN"/>
    <property type="match status" value="1"/>
</dbReference>
<proteinExistence type="predicted"/>
<accession>A0A0N4UML6</accession>
<dbReference type="GO" id="GO:0005681">
    <property type="term" value="C:spliceosomal complex"/>
    <property type="evidence" value="ECO:0007669"/>
    <property type="project" value="TreeGrafter"/>
</dbReference>
<feature type="region of interest" description="Disordered" evidence="2">
    <location>
        <begin position="1"/>
        <end position="73"/>
    </location>
</feature>
<dbReference type="InterPro" id="IPR052768">
    <property type="entry name" value="RBM25"/>
</dbReference>
<feature type="region of interest" description="Disordered" evidence="2">
    <location>
        <begin position="175"/>
        <end position="248"/>
    </location>
</feature>
<dbReference type="OrthoDB" id="6275295at2759"/>
<dbReference type="EMBL" id="UYYG01001228">
    <property type="protein sequence ID" value="VDN60631.1"/>
    <property type="molecule type" value="Genomic_DNA"/>
</dbReference>
<dbReference type="Pfam" id="PF01480">
    <property type="entry name" value="PWI"/>
    <property type="match status" value="1"/>
</dbReference>
<dbReference type="GO" id="GO:0003729">
    <property type="term" value="F:mRNA binding"/>
    <property type="evidence" value="ECO:0007669"/>
    <property type="project" value="TreeGrafter"/>
</dbReference>
<name>A0A0N4UML6_DRAME</name>
<keyword evidence="6" id="KW-1185">Reference proteome</keyword>
<feature type="compositionally biased region" description="Acidic residues" evidence="2">
    <location>
        <begin position="225"/>
        <end position="241"/>
    </location>
</feature>
<evidence type="ECO:0000313" key="7">
    <source>
        <dbReference type="WBParaSite" id="DME_0000910001-mRNA-1"/>
    </source>
</evidence>
<keyword evidence="1" id="KW-0507">mRNA processing</keyword>
<dbReference type="SUPFAM" id="SSF101233">
    <property type="entry name" value="PWI domain"/>
    <property type="match status" value="1"/>
</dbReference>
<protein>
    <submittedName>
        <fullName evidence="7">PWI domain-containing protein</fullName>
    </submittedName>
</protein>
<feature type="compositionally biased region" description="Basic and acidic residues" evidence="2">
    <location>
        <begin position="142"/>
        <end position="162"/>
    </location>
</feature>
<feature type="compositionally biased region" description="Low complexity" evidence="2">
    <location>
        <begin position="9"/>
        <end position="30"/>
    </location>
</feature>